<proteinExistence type="predicted"/>
<evidence type="ECO:0000313" key="7">
    <source>
        <dbReference type="Proteomes" id="UP000007431"/>
    </source>
</evidence>
<dbReference type="InParanoid" id="D8PJT0"/>
<evidence type="ECO:0000256" key="2">
    <source>
        <dbReference type="ARBA" id="ARBA00022692"/>
    </source>
</evidence>
<feature type="transmembrane region" description="Helical" evidence="5">
    <location>
        <begin position="46"/>
        <end position="65"/>
    </location>
</feature>
<gene>
    <name evidence="6" type="ORF">SCHCODRAFT_12912</name>
</gene>
<dbReference type="PANTHER" id="PTHR31465">
    <property type="entry name" value="PROTEIN RTA1-RELATED"/>
    <property type="match status" value="1"/>
</dbReference>
<feature type="transmembrane region" description="Helical" evidence="5">
    <location>
        <begin position="163"/>
        <end position="182"/>
    </location>
</feature>
<comment type="subcellular location">
    <subcellularLocation>
        <location evidence="1">Membrane</location>
        <topology evidence="1">Multi-pass membrane protein</topology>
    </subcellularLocation>
</comment>
<reference evidence="6 7" key="1">
    <citation type="journal article" date="2010" name="Nat. Biotechnol.">
        <title>Genome sequence of the model mushroom Schizophyllum commune.</title>
        <authorList>
            <person name="Ohm R.A."/>
            <person name="de Jong J.F."/>
            <person name="Lugones L.G."/>
            <person name="Aerts A."/>
            <person name="Kothe E."/>
            <person name="Stajich J.E."/>
            <person name="de Vries R.P."/>
            <person name="Record E."/>
            <person name="Levasseur A."/>
            <person name="Baker S.E."/>
            <person name="Bartholomew K.A."/>
            <person name="Coutinho P.M."/>
            <person name="Erdmann S."/>
            <person name="Fowler T.J."/>
            <person name="Gathman A.C."/>
            <person name="Lombard V."/>
            <person name="Henrissat B."/>
            <person name="Knabe N."/>
            <person name="Kuees U."/>
            <person name="Lilly W.W."/>
            <person name="Lindquist E."/>
            <person name="Lucas S."/>
            <person name="Magnuson J.K."/>
            <person name="Piumi F."/>
            <person name="Raudaskoski M."/>
            <person name="Salamov A."/>
            <person name="Schmutz J."/>
            <person name="Schwarze F.W.M.R."/>
            <person name="vanKuyk P.A."/>
            <person name="Horton J.S."/>
            <person name="Grigoriev I.V."/>
            <person name="Woesten H.A.B."/>
        </authorList>
    </citation>
    <scope>NUCLEOTIDE SEQUENCE [LARGE SCALE GENOMIC DNA]</scope>
    <source>
        <strain evidence="7">H4-8 / FGSC 9210</strain>
    </source>
</reference>
<dbReference type="Pfam" id="PF04479">
    <property type="entry name" value="RTA1"/>
    <property type="match status" value="1"/>
</dbReference>
<dbReference type="HOGENOM" id="CLU_033465_0_1_1"/>
<feature type="transmembrane region" description="Helical" evidence="5">
    <location>
        <begin position="77"/>
        <end position="102"/>
    </location>
</feature>
<sequence length="329" mass="36592">MSGPPADYAPGSLWCYAPNKGAPIAFAVLFFASGIVHTYQCFRYKSWKVSGLLPWAAVLFTAGFITRDIGAYHYDSIGIYIASSVLLLIAPPIYEGANYFLLGRILYYVPYHAPLHPGRVVSTFLGIDAAIGALTGTGASYVANSSLPESQQKLGQNLLKAALLLQIASMTLYVGIAARYHYRCRRTGVLSANLRKVLVVLYCSCTLITARTIYRTVEYFAVASISTTTDDPGNISPVVCHEWYFWVFEATFMFGNTVLLNIFYPSRYLPKNNRIYLSEDGQTEIEGPGYEDKRHFLLTLFDPFDIVGLFRKKDNRGECSETATRPHTA</sequence>
<dbReference type="AlphaFoldDB" id="D8PJT0"/>
<keyword evidence="7" id="KW-1185">Reference proteome</keyword>
<accession>D8PJT0</accession>
<feature type="transmembrane region" description="Helical" evidence="5">
    <location>
        <begin position="20"/>
        <end position="39"/>
    </location>
</feature>
<keyword evidence="3 5" id="KW-1133">Transmembrane helix</keyword>
<dbReference type="VEuPathDB" id="FungiDB:SCHCODRAFT_02677816"/>
<keyword evidence="2 5" id="KW-0812">Transmembrane</keyword>
<dbReference type="GO" id="GO:0016020">
    <property type="term" value="C:membrane"/>
    <property type="evidence" value="ECO:0007669"/>
    <property type="project" value="UniProtKB-SubCell"/>
</dbReference>
<dbReference type="OMA" id="CTLITVR"/>
<evidence type="ECO:0000256" key="1">
    <source>
        <dbReference type="ARBA" id="ARBA00004141"/>
    </source>
</evidence>
<evidence type="ECO:0000256" key="5">
    <source>
        <dbReference type="SAM" id="Phobius"/>
    </source>
</evidence>
<dbReference type="Proteomes" id="UP000007431">
    <property type="component" value="Unassembled WGS sequence"/>
</dbReference>
<dbReference type="PANTHER" id="PTHR31465:SF13">
    <property type="entry name" value="RTA1 DOMAIN PROTEIN-RELATED"/>
    <property type="match status" value="1"/>
</dbReference>
<dbReference type="InterPro" id="IPR007568">
    <property type="entry name" value="RTA1"/>
</dbReference>
<name>D8PJT0_SCHCM</name>
<evidence type="ECO:0000256" key="4">
    <source>
        <dbReference type="ARBA" id="ARBA00023136"/>
    </source>
</evidence>
<organism evidence="7">
    <name type="scientific">Schizophyllum commune (strain H4-8 / FGSC 9210)</name>
    <name type="common">Split gill fungus</name>
    <dbReference type="NCBI Taxonomy" id="578458"/>
    <lineage>
        <taxon>Eukaryota</taxon>
        <taxon>Fungi</taxon>
        <taxon>Dikarya</taxon>
        <taxon>Basidiomycota</taxon>
        <taxon>Agaricomycotina</taxon>
        <taxon>Agaricomycetes</taxon>
        <taxon>Agaricomycetidae</taxon>
        <taxon>Agaricales</taxon>
        <taxon>Schizophyllaceae</taxon>
        <taxon>Schizophyllum</taxon>
    </lineage>
</organism>
<feature type="transmembrane region" description="Helical" evidence="5">
    <location>
        <begin position="243"/>
        <end position="264"/>
    </location>
</feature>
<feature type="transmembrane region" description="Helical" evidence="5">
    <location>
        <begin position="123"/>
        <end position="143"/>
    </location>
</feature>
<evidence type="ECO:0008006" key="8">
    <source>
        <dbReference type="Google" id="ProtNLM"/>
    </source>
</evidence>
<protein>
    <recommendedName>
        <fullName evidence="8">RTA1 domain protein</fullName>
    </recommendedName>
</protein>
<evidence type="ECO:0000256" key="3">
    <source>
        <dbReference type="ARBA" id="ARBA00022989"/>
    </source>
</evidence>
<dbReference type="EMBL" id="GL377302">
    <property type="protein sequence ID" value="EFJ03230.1"/>
    <property type="molecule type" value="Genomic_DNA"/>
</dbReference>
<feature type="transmembrane region" description="Helical" evidence="5">
    <location>
        <begin position="194"/>
        <end position="214"/>
    </location>
</feature>
<evidence type="ECO:0000313" key="6">
    <source>
        <dbReference type="EMBL" id="EFJ03230.1"/>
    </source>
</evidence>
<keyword evidence="4 5" id="KW-0472">Membrane</keyword>
<dbReference type="eggNOG" id="ENOG502RDNH">
    <property type="taxonomic scope" value="Eukaryota"/>
</dbReference>